<evidence type="ECO:0000313" key="1">
    <source>
        <dbReference type="EMBL" id="MFC3848887.1"/>
    </source>
</evidence>
<gene>
    <name evidence="1" type="ORF">ACFORJ_01720</name>
</gene>
<dbReference type="EMBL" id="JBHRZN010000001">
    <property type="protein sequence ID" value="MFC3848887.1"/>
    <property type="molecule type" value="Genomic_DNA"/>
</dbReference>
<accession>A0ABV7ZNR3</accession>
<proteinExistence type="predicted"/>
<sequence>MPITWAGRQWHPHDLPPSTAAAVSRLASTDPVEHMPAAVDIIRAAGLDVEEVIDAAFDADGDLDVLDLVADILRTGTARPWRSTVGLCRSTVTQWSSVRGRLIEKGIPDPLRSLRSLTALLDVVETMILDGAKDDKDRERLLRDLYPTDVDSEGAPIGWEDGADGFDGLL</sequence>
<keyword evidence="2" id="KW-1185">Reference proteome</keyword>
<dbReference type="InterPro" id="IPR055664">
    <property type="entry name" value="DUF7240"/>
</dbReference>
<comment type="caution">
    <text evidence="1">The sequence shown here is derived from an EMBL/GenBank/DDBJ whole genome shotgun (WGS) entry which is preliminary data.</text>
</comment>
<protein>
    <submittedName>
        <fullName evidence="1">Uncharacterized protein</fullName>
    </submittedName>
</protein>
<reference evidence="2" key="1">
    <citation type="journal article" date="2019" name="Int. J. Syst. Evol. Microbiol.">
        <title>The Global Catalogue of Microorganisms (GCM) 10K type strain sequencing project: providing services to taxonomists for standard genome sequencing and annotation.</title>
        <authorList>
            <consortium name="The Broad Institute Genomics Platform"/>
            <consortium name="The Broad Institute Genome Sequencing Center for Infectious Disease"/>
            <person name="Wu L."/>
            <person name="Ma J."/>
        </authorList>
    </citation>
    <scope>NUCLEOTIDE SEQUENCE [LARGE SCALE GENOMIC DNA]</scope>
    <source>
        <strain evidence="2">CCUG 53252</strain>
    </source>
</reference>
<dbReference type="Proteomes" id="UP001595751">
    <property type="component" value="Unassembled WGS sequence"/>
</dbReference>
<dbReference type="Pfam" id="PF23888">
    <property type="entry name" value="DUF7240"/>
    <property type="match status" value="1"/>
</dbReference>
<organism evidence="1 2">
    <name type="scientific">Corynebacterium hansenii</name>
    <dbReference type="NCBI Taxonomy" id="394964"/>
    <lineage>
        <taxon>Bacteria</taxon>
        <taxon>Bacillati</taxon>
        <taxon>Actinomycetota</taxon>
        <taxon>Actinomycetes</taxon>
        <taxon>Mycobacteriales</taxon>
        <taxon>Corynebacteriaceae</taxon>
        <taxon>Corynebacterium</taxon>
    </lineage>
</organism>
<evidence type="ECO:0000313" key="2">
    <source>
        <dbReference type="Proteomes" id="UP001595751"/>
    </source>
</evidence>
<dbReference type="RefSeq" id="WP_290291743.1">
    <property type="nucleotide sequence ID" value="NZ_CP047211.1"/>
</dbReference>
<name>A0ABV7ZNR3_9CORY</name>